<dbReference type="EnsemblPlants" id="PGSC0003DMT400095647">
    <property type="protein sequence ID" value="PGSC0003DMT400095647"/>
    <property type="gene ID" value="PGSC0003DMG400045218"/>
</dbReference>
<dbReference type="Proteomes" id="UP000011115">
    <property type="component" value="Unassembled WGS sequence"/>
</dbReference>
<feature type="region of interest" description="Disordered" evidence="1">
    <location>
        <begin position="61"/>
        <end position="85"/>
    </location>
</feature>
<organism evidence="2 3">
    <name type="scientific">Solanum tuberosum</name>
    <name type="common">Potato</name>
    <dbReference type="NCBI Taxonomy" id="4113"/>
    <lineage>
        <taxon>Eukaryota</taxon>
        <taxon>Viridiplantae</taxon>
        <taxon>Streptophyta</taxon>
        <taxon>Embryophyta</taxon>
        <taxon>Tracheophyta</taxon>
        <taxon>Spermatophyta</taxon>
        <taxon>Magnoliopsida</taxon>
        <taxon>eudicotyledons</taxon>
        <taxon>Gunneridae</taxon>
        <taxon>Pentapetalae</taxon>
        <taxon>asterids</taxon>
        <taxon>lamiids</taxon>
        <taxon>Solanales</taxon>
        <taxon>Solanaceae</taxon>
        <taxon>Solanoideae</taxon>
        <taxon>Solaneae</taxon>
        <taxon>Solanum</taxon>
    </lineage>
</organism>
<dbReference type="PaxDb" id="4113-PGSC0003DMT400095647"/>
<name>M1DWS0_SOLTU</name>
<dbReference type="InParanoid" id="M1DWS0"/>
<dbReference type="Gramene" id="PGSC0003DMT400095647">
    <property type="protein sequence ID" value="PGSC0003DMT400095647"/>
    <property type="gene ID" value="PGSC0003DMG400045218"/>
</dbReference>
<reference evidence="2" key="2">
    <citation type="submission" date="2015-06" db="UniProtKB">
        <authorList>
            <consortium name="EnsemblPlants"/>
        </authorList>
    </citation>
    <scope>IDENTIFICATION</scope>
    <source>
        <strain evidence="2">DM1-3 516 R44</strain>
    </source>
</reference>
<protein>
    <submittedName>
        <fullName evidence="2">Uncharacterized protein</fullName>
    </submittedName>
</protein>
<accession>M1DWS0</accession>
<keyword evidence="3" id="KW-1185">Reference proteome</keyword>
<evidence type="ECO:0000313" key="2">
    <source>
        <dbReference type="EnsemblPlants" id="PGSC0003DMT400095647"/>
    </source>
</evidence>
<feature type="compositionally biased region" description="Acidic residues" evidence="1">
    <location>
        <begin position="61"/>
        <end position="71"/>
    </location>
</feature>
<sequence>MYNNKNNQRRKHKILAKIAETKAKLRQELQAQYMNTPLHVPPDKRSKKCQVNKGPVIDEYVVDNSEDDMDGDNQSLKDPDEDDETSELLIRAFSPYPEKGHEE</sequence>
<evidence type="ECO:0000313" key="3">
    <source>
        <dbReference type="Proteomes" id="UP000011115"/>
    </source>
</evidence>
<evidence type="ECO:0000256" key="1">
    <source>
        <dbReference type="SAM" id="MobiDB-lite"/>
    </source>
</evidence>
<proteinExistence type="predicted"/>
<dbReference type="HOGENOM" id="CLU_167872_0_0_1"/>
<dbReference type="AlphaFoldDB" id="M1DWS0"/>
<reference evidence="3" key="1">
    <citation type="journal article" date="2011" name="Nature">
        <title>Genome sequence and analysis of the tuber crop potato.</title>
        <authorList>
            <consortium name="The Potato Genome Sequencing Consortium"/>
        </authorList>
    </citation>
    <scope>NUCLEOTIDE SEQUENCE [LARGE SCALE GENOMIC DNA]</scope>
    <source>
        <strain evidence="3">cv. DM1-3 516 R44</strain>
    </source>
</reference>